<dbReference type="Proteomes" id="UP001057402">
    <property type="component" value="Chromosome 2"/>
</dbReference>
<dbReference type="EMBL" id="CM042881">
    <property type="protein sequence ID" value="KAI4385484.1"/>
    <property type="molecule type" value="Genomic_DNA"/>
</dbReference>
<keyword evidence="2" id="KW-1185">Reference proteome</keyword>
<comment type="caution">
    <text evidence="1">The sequence shown here is derived from an EMBL/GenBank/DDBJ whole genome shotgun (WGS) entry which is preliminary data.</text>
</comment>
<accession>A0ACB9S2X6</accession>
<protein>
    <submittedName>
        <fullName evidence="1">Uncharacterized protein</fullName>
    </submittedName>
</protein>
<evidence type="ECO:0000313" key="1">
    <source>
        <dbReference type="EMBL" id="KAI4385484.1"/>
    </source>
</evidence>
<name>A0ACB9S2X6_9MYRT</name>
<sequence>MEKIAPVRSARCVDPGWQHGVAQDSQKKKVKCNYCGKIVSGGIFRLKQHLAKISGEVTHCQSAPDQVCLNMSKILEGFRSNRKRRPCEYDPETLTSLSVVCDDSTKAPIAYELADKRVGGNVNTTVKSPPHRALRFFNKYRAGVSPRAADSPYSKRMLVLVGLYGEGLKVHQIAEYALAKGDFGADWAEYPNRAGPSMERVAP</sequence>
<organism evidence="1 2">
    <name type="scientific">Melastoma candidum</name>
    <dbReference type="NCBI Taxonomy" id="119954"/>
    <lineage>
        <taxon>Eukaryota</taxon>
        <taxon>Viridiplantae</taxon>
        <taxon>Streptophyta</taxon>
        <taxon>Embryophyta</taxon>
        <taxon>Tracheophyta</taxon>
        <taxon>Spermatophyta</taxon>
        <taxon>Magnoliopsida</taxon>
        <taxon>eudicotyledons</taxon>
        <taxon>Gunneridae</taxon>
        <taxon>Pentapetalae</taxon>
        <taxon>rosids</taxon>
        <taxon>malvids</taxon>
        <taxon>Myrtales</taxon>
        <taxon>Melastomataceae</taxon>
        <taxon>Melastomatoideae</taxon>
        <taxon>Melastomateae</taxon>
        <taxon>Melastoma</taxon>
    </lineage>
</organism>
<evidence type="ECO:0000313" key="2">
    <source>
        <dbReference type="Proteomes" id="UP001057402"/>
    </source>
</evidence>
<proteinExistence type="predicted"/>
<reference evidence="2" key="1">
    <citation type="journal article" date="2023" name="Front. Plant Sci.">
        <title>Chromosomal-level genome assembly of Melastoma candidum provides insights into trichome evolution.</title>
        <authorList>
            <person name="Zhong Y."/>
            <person name="Wu W."/>
            <person name="Sun C."/>
            <person name="Zou P."/>
            <person name="Liu Y."/>
            <person name="Dai S."/>
            <person name="Zhou R."/>
        </authorList>
    </citation>
    <scope>NUCLEOTIDE SEQUENCE [LARGE SCALE GENOMIC DNA]</scope>
</reference>
<gene>
    <name evidence="1" type="ORF">MLD38_003506</name>
</gene>